<feature type="compositionally biased region" description="Basic and acidic residues" evidence="1">
    <location>
        <begin position="12"/>
        <end position="22"/>
    </location>
</feature>
<reference evidence="3" key="1">
    <citation type="submission" date="2014-09" db="EMBL/GenBank/DDBJ databases">
        <title>Draft genome sequence of an oleaginous Mucoromycotina fungus Mucor ambiguus NBRC6742.</title>
        <authorList>
            <person name="Takeda I."/>
            <person name="Yamane N."/>
            <person name="Morita T."/>
            <person name="Tamano K."/>
            <person name="Machida M."/>
            <person name="Baker S."/>
            <person name="Koike H."/>
        </authorList>
    </citation>
    <scope>NUCLEOTIDE SEQUENCE</scope>
    <source>
        <strain evidence="3">NBRC 6742</strain>
    </source>
</reference>
<dbReference type="InterPro" id="IPR041698">
    <property type="entry name" value="Methyltransf_25"/>
</dbReference>
<feature type="region of interest" description="Disordered" evidence="1">
    <location>
        <begin position="81"/>
        <end position="149"/>
    </location>
</feature>
<feature type="domain" description="Methyltransferase" evidence="2">
    <location>
        <begin position="194"/>
        <end position="287"/>
    </location>
</feature>
<evidence type="ECO:0000313" key="4">
    <source>
        <dbReference type="Proteomes" id="UP000053815"/>
    </source>
</evidence>
<organism evidence="3">
    <name type="scientific">Mucor ambiguus</name>
    <dbReference type="NCBI Taxonomy" id="91626"/>
    <lineage>
        <taxon>Eukaryota</taxon>
        <taxon>Fungi</taxon>
        <taxon>Fungi incertae sedis</taxon>
        <taxon>Mucoromycota</taxon>
        <taxon>Mucoromycotina</taxon>
        <taxon>Mucoromycetes</taxon>
        <taxon>Mucorales</taxon>
        <taxon>Mucorineae</taxon>
        <taxon>Mucoraceae</taxon>
        <taxon>Mucor</taxon>
    </lineage>
</organism>
<dbReference type="GO" id="GO:0008168">
    <property type="term" value="F:methyltransferase activity"/>
    <property type="evidence" value="ECO:0007669"/>
    <property type="project" value="UniProtKB-KW"/>
</dbReference>
<evidence type="ECO:0000313" key="3">
    <source>
        <dbReference type="EMBL" id="GAN05254.1"/>
    </source>
</evidence>
<dbReference type="EMBL" id="DF836375">
    <property type="protein sequence ID" value="GAN05254.1"/>
    <property type="molecule type" value="Genomic_DNA"/>
</dbReference>
<feature type="region of interest" description="Disordered" evidence="1">
    <location>
        <begin position="421"/>
        <end position="449"/>
    </location>
</feature>
<dbReference type="Pfam" id="PF13649">
    <property type="entry name" value="Methyltransf_25"/>
    <property type="match status" value="1"/>
</dbReference>
<protein>
    <submittedName>
        <fullName evidence="3">Type 11 methyltransferase</fullName>
    </submittedName>
</protein>
<feature type="compositionally biased region" description="Basic and acidic residues" evidence="1">
    <location>
        <begin position="115"/>
        <end position="130"/>
    </location>
</feature>
<feature type="compositionally biased region" description="Pro residues" evidence="1">
    <location>
        <begin position="1"/>
        <end position="10"/>
    </location>
</feature>
<proteinExistence type="predicted"/>
<keyword evidence="4" id="KW-1185">Reference proteome</keyword>
<feature type="compositionally biased region" description="Basic residues" evidence="1">
    <location>
        <begin position="83"/>
        <end position="93"/>
    </location>
</feature>
<feature type="compositionally biased region" description="Polar residues" evidence="1">
    <location>
        <begin position="97"/>
        <end position="106"/>
    </location>
</feature>
<keyword evidence="3" id="KW-0489">Methyltransferase</keyword>
<dbReference type="GO" id="GO:0032259">
    <property type="term" value="P:methylation"/>
    <property type="evidence" value="ECO:0007669"/>
    <property type="project" value="UniProtKB-KW"/>
</dbReference>
<dbReference type="Proteomes" id="UP000053815">
    <property type="component" value="Unassembled WGS sequence"/>
</dbReference>
<evidence type="ECO:0000259" key="2">
    <source>
        <dbReference type="Pfam" id="PF13649"/>
    </source>
</evidence>
<gene>
    <name evidence="3" type="ORF">MAM1_0086d04723</name>
</gene>
<name>A0A0C9MD64_9FUNG</name>
<feature type="compositionally biased region" description="Low complexity" evidence="1">
    <location>
        <begin position="424"/>
        <end position="436"/>
    </location>
</feature>
<dbReference type="CDD" id="cd02440">
    <property type="entry name" value="AdoMet_MTases"/>
    <property type="match status" value="1"/>
</dbReference>
<dbReference type="AlphaFoldDB" id="A0A0C9MD64"/>
<sequence length="449" mass="50879">MFSSAPPSPEYKPAEHDVELIRARGSSSSSNNNYDDPQQALHRQRSVSLTPMDSTIVQPVSVSSRPNLIKNNKSTFSTILSKATKKKSKHRRKESTITQDSQSTYFDDTTSSLRRSSDRSDATTISEKDLMQPNQKLHQLSPQRAQSPTKPLQLLECDEEEADRIQLKNDLVKLAFEGEFSLPFDYRDLPSGRILDVGCGPGSWCIDLSTKYPRIQVIGVDSDDMFPSKRNLPSNCQLLVCNVLDGLKEFPEGSFDVIHIRFMVLSFTTIQYPQVVKDCWRLLKPGGYIEILETDLTVHSPGPITMKLNEEMHEVSISRGLNPRRQADKLSELVPSGAINRQVKYRSIPIGVWGGRIGVLCRDDMINMLTKFQPAVQDYYKRENNSEAKLTFNRSINTVLREMDQYKSFSNYYFYTAQKPFERSPPSSTAPSISSARRQHIAPSFSFKS</sequence>
<dbReference type="STRING" id="91626.A0A0C9MD64"/>
<dbReference type="OrthoDB" id="2013972at2759"/>
<dbReference type="SUPFAM" id="SSF53335">
    <property type="entry name" value="S-adenosyl-L-methionine-dependent methyltransferases"/>
    <property type="match status" value="1"/>
</dbReference>
<dbReference type="InterPro" id="IPR029063">
    <property type="entry name" value="SAM-dependent_MTases_sf"/>
</dbReference>
<accession>A0A0C9MD64</accession>
<keyword evidence="3" id="KW-0808">Transferase</keyword>
<feature type="region of interest" description="Disordered" evidence="1">
    <location>
        <begin position="1"/>
        <end position="52"/>
    </location>
</feature>
<evidence type="ECO:0000256" key="1">
    <source>
        <dbReference type="SAM" id="MobiDB-lite"/>
    </source>
</evidence>
<dbReference type="Gene3D" id="3.40.50.150">
    <property type="entry name" value="Vaccinia Virus protein VP39"/>
    <property type="match status" value="1"/>
</dbReference>
<dbReference type="PANTHER" id="PTHR43591">
    <property type="entry name" value="METHYLTRANSFERASE"/>
    <property type="match status" value="1"/>
</dbReference>
<feature type="compositionally biased region" description="Polar residues" evidence="1">
    <location>
        <begin position="132"/>
        <end position="149"/>
    </location>
</feature>